<organism evidence="1">
    <name type="scientific">Spironucleus salmonicida</name>
    <dbReference type="NCBI Taxonomy" id="348837"/>
    <lineage>
        <taxon>Eukaryota</taxon>
        <taxon>Metamonada</taxon>
        <taxon>Diplomonadida</taxon>
        <taxon>Hexamitidae</taxon>
        <taxon>Hexamitinae</taxon>
        <taxon>Spironucleus</taxon>
    </lineage>
</organism>
<dbReference type="EMBL" id="AUWU02000002">
    <property type="protein sequence ID" value="KAH0575937.1"/>
    <property type="molecule type" value="Genomic_DNA"/>
</dbReference>
<dbReference type="AlphaFoldDB" id="V6LS24"/>
<sequence length="590" mass="66027">MSAMFWNMIYTQQPDNRELLQHIANDDLPALLRSDRLRAELAQPTPQVISYLAAPATLQALIQLLNAPEQALSAAANDVIVADIPQLMDQISTSESLLNALFDILLPYDSDNMQFYALQQLPSLPPAARRVSLASAENFCRAVYTLISKPQRKLRILNFLLANLQIMSYFTQAIQSAPITETLHYIFKIDSAEQQLIQQNILISSNFIQQLFQLFLQENAAFEELVHVSFICQSFLQSEINFEVRREIMENCIEILQKIDSKFNSQNVKNLFAIVAITVKYAVRGGILAEIPDESAVFAQFVDRIVSCAILVIDRFLDAQMTPSESKQENLFIIHSCSVISELFRIQESVFEAIKDKETLLLNRQFKPEQAILYMTEYYSTTDITSKKNSTDITSIFPLPFVIGFSFIFQDIYQHLTDSTGFKFDQNFVSQISDKGPVKKINSAHLFGPNGEICAGSVELIISKIIASGIIKKMVFQAVSNPENSIIHVSILSVLSILVDYVKFSVPFAVEFLDSDVLTQLVSGVLRDGPEASKLRVSQQVARTSLDALCVAFLKKIGAARANGDISRVLARSDVRAMAELFEVKSALGM</sequence>
<protein>
    <submittedName>
        <fullName evidence="1">Uncharacterized protein</fullName>
    </submittedName>
</protein>
<dbReference type="EMBL" id="KI546041">
    <property type="protein sequence ID" value="EST47375.1"/>
    <property type="molecule type" value="Genomic_DNA"/>
</dbReference>
<reference evidence="1 2" key="1">
    <citation type="journal article" date="2014" name="PLoS Genet.">
        <title>The Genome of Spironucleus salmonicida Highlights a Fish Pathogen Adapted to Fluctuating Environments.</title>
        <authorList>
            <person name="Xu F."/>
            <person name="Jerlstrom-Hultqvist J."/>
            <person name="Einarsson E."/>
            <person name="Astvaldsson A."/>
            <person name="Svard S.G."/>
            <person name="Andersson J.O."/>
        </authorList>
    </citation>
    <scope>NUCLEOTIDE SEQUENCE</scope>
    <source>
        <strain evidence="2">ATCC 50377</strain>
    </source>
</reference>
<evidence type="ECO:0000313" key="2">
    <source>
        <dbReference type="EMBL" id="KAH0575937.1"/>
    </source>
</evidence>
<evidence type="ECO:0000313" key="1">
    <source>
        <dbReference type="EMBL" id="EST47375.1"/>
    </source>
</evidence>
<dbReference type="OrthoDB" id="10250049at2759"/>
<reference evidence="2" key="2">
    <citation type="submission" date="2020-12" db="EMBL/GenBank/DDBJ databases">
        <title>New Spironucleus salmonicida genome in near-complete chromosomes.</title>
        <authorList>
            <person name="Xu F."/>
            <person name="Kurt Z."/>
            <person name="Jimenez-Gonzalez A."/>
            <person name="Astvaldsson A."/>
            <person name="Andersson J.O."/>
            <person name="Svard S.G."/>
        </authorList>
    </citation>
    <scope>NUCLEOTIDE SEQUENCE</scope>
    <source>
        <strain evidence="2">ATCC 50377</strain>
    </source>
</reference>
<dbReference type="VEuPathDB" id="GiardiaDB:SS50377_21473"/>
<gene>
    <name evidence="1" type="ORF">SS50377_12548</name>
    <name evidence="2" type="ORF">SS50377_21473</name>
</gene>
<keyword evidence="3" id="KW-1185">Reference proteome</keyword>
<dbReference type="Proteomes" id="UP000018208">
    <property type="component" value="Unassembled WGS sequence"/>
</dbReference>
<evidence type="ECO:0000313" key="3">
    <source>
        <dbReference type="Proteomes" id="UP000018208"/>
    </source>
</evidence>
<proteinExistence type="predicted"/>
<accession>V6LS24</accession>
<name>V6LS24_9EUKA</name>